<evidence type="ECO:0000256" key="4">
    <source>
        <dbReference type="ARBA" id="ARBA00023136"/>
    </source>
</evidence>
<evidence type="ECO:0000313" key="8">
    <source>
        <dbReference type="EMBL" id="GAA3679761.1"/>
    </source>
</evidence>
<dbReference type="InterPro" id="IPR001958">
    <property type="entry name" value="Tet-R_TetA/multi-R_MdtG-like"/>
</dbReference>
<name>A0ABP7C791_9MICC</name>
<dbReference type="Gene3D" id="1.20.1250.20">
    <property type="entry name" value="MFS general substrate transporter like domains"/>
    <property type="match status" value="1"/>
</dbReference>
<keyword evidence="9" id="KW-1185">Reference proteome</keyword>
<gene>
    <name evidence="8" type="ORF">GCM10023081_17430</name>
</gene>
<feature type="transmembrane region" description="Helical" evidence="6">
    <location>
        <begin position="333"/>
        <end position="361"/>
    </location>
</feature>
<dbReference type="Pfam" id="PF07690">
    <property type="entry name" value="MFS_1"/>
    <property type="match status" value="1"/>
</dbReference>
<feature type="transmembrane region" description="Helical" evidence="6">
    <location>
        <begin position="42"/>
        <end position="65"/>
    </location>
</feature>
<organism evidence="8 9">
    <name type="scientific">Arthrobacter ginkgonis</name>
    <dbReference type="NCBI Taxonomy" id="1630594"/>
    <lineage>
        <taxon>Bacteria</taxon>
        <taxon>Bacillati</taxon>
        <taxon>Actinomycetota</taxon>
        <taxon>Actinomycetes</taxon>
        <taxon>Micrococcales</taxon>
        <taxon>Micrococcaceae</taxon>
        <taxon>Arthrobacter</taxon>
    </lineage>
</organism>
<keyword evidence="3 6" id="KW-1133">Transmembrane helix</keyword>
<dbReference type="InterPro" id="IPR036259">
    <property type="entry name" value="MFS_trans_sf"/>
</dbReference>
<sequence length="419" mass="41617">MPQVRRQGAWLWLLVAAALLSQTALNLVRPVTTYKLLELEASAFTVGLVAAAYAVLPLVSAMWLGRLASRAGGLGRTVAIGAAVLGIGAAGLALAPNAALVGAASAVLGMGHLVFTIAGQSAVARYAPDDQLDKGFGWFTAAYSAGQMAGPLAGGLMLGAGSGGGSPEWSSSITMALWVGAAMSLAALPLMLLPSRLTAGAQRGAGGEASGSERAAAGEAAGEPPLAETSTGRATLARILRVPGVGSHMAASLALLAMLDILIAFLPLVAEGAGVPPAVVGALLAVRGGASILSRAFLPWLSRRLGRRALLLASLYGAAAALVAPPLTLGQPLLAGAFLFVGGLFLGLGQPITMTLVATAVPAPWRGPALAVRLMGNRAGQVAMPLAAGVAASGLGPAAAIWLCCGALALSGAEKAFRR</sequence>
<feature type="transmembrane region" description="Helical" evidence="6">
    <location>
        <begin position="172"/>
        <end position="193"/>
    </location>
</feature>
<feature type="transmembrane region" description="Helical" evidence="6">
    <location>
        <begin position="275"/>
        <end position="297"/>
    </location>
</feature>
<evidence type="ECO:0000256" key="5">
    <source>
        <dbReference type="SAM" id="MobiDB-lite"/>
    </source>
</evidence>
<keyword evidence="4 6" id="KW-0472">Membrane</keyword>
<evidence type="ECO:0000259" key="7">
    <source>
        <dbReference type="PROSITE" id="PS50850"/>
    </source>
</evidence>
<dbReference type="PROSITE" id="PS50850">
    <property type="entry name" value="MFS"/>
    <property type="match status" value="1"/>
</dbReference>
<feature type="compositionally biased region" description="Low complexity" evidence="5">
    <location>
        <begin position="210"/>
        <end position="223"/>
    </location>
</feature>
<dbReference type="InterPro" id="IPR052528">
    <property type="entry name" value="Sugar_transport-like"/>
</dbReference>
<comment type="subcellular location">
    <subcellularLocation>
        <location evidence="1">Cell membrane</location>
        <topology evidence="1">Multi-pass membrane protein</topology>
    </subcellularLocation>
</comment>
<keyword evidence="2 6" id="KW-0812">Transmembrane</keyword>
<dbReference type="PRINTS" id="PR01035">
    <property type="entry name" value="TCRTETA"/>
</dbReference>
<evidence type="ECO:0000313" key="9">
    <source>
        <dbReference type="Proteomes" id="UP001500752"/>
    </source>
</evidence>
<dbReference type="InterPro" id="IPR020846">
    <property type="entry name" value="MFS_dom"/>
</dbReference>
<comment type="caution">
    <text evidence="8">The sequence shown here is derived from an EMBL/GenBank/DDBJ whole genome shotgun (WGS) entry which is preliminary data.</text>
</comment>
<dbReference type="Proteomes" id="UP001500752">
    <property type="component" value="Unassembled WGS sequence"/>
</dbReference>
<evidence type="ECO:0000256" key="3">
    <source>
        <dbReference type="ARBA" id="ARBA00022989"/>
    </source>
</evidence>
<feature type="region of interest" description="Disordered" evidence="5">
    <location>
        <begin position="203"/>
        <end position="229"/>
    </location>
</feature>
<evidence type="ECO:0000256" key="1">
    <source>
        <dbReference type="ARBA" id="ARBA00004651"/>
    </source>
</evidence>
<protein>
    <recommendedName>
        <fullName evidence="7">Major facilitator superfamily (MFS) profile domain-containing protein</fullName>
    </recommendedName>
</protein>
<dbReference type="PANTHER" id="PTHR23526:SF4">
    <property type="entry name" value="INTEGRAL MEMBRANE TRANSPORT PROTEIN"/>
    <property type="match status" value="1"/>
</dbReference>
<dbReference type="EMBL" id="BAABEO010000011">
    <property type="protein sequence ID" value="GAA3679761.1"/>
    <property type="molecule type" value="Genomic_DNA"/>
</dbReference>
<evidence type="ECO:0000256" key="2">
    <source>
        <dbReference type="ARBA" id="ARBA00022692"/>
    </source>
</evidence>
<feature type="transmembrane region" description="Helical" evidence="6">
    <location>
        <begin position="136"/>
        <end position="160"/>
    </location>
</feature>
<dbReference type="RefSeq" id="WP_345150091.1">
    <property type="nucleotide sequence ID" value="NZ_BAABEO010000011.1"/>
</dbReference>
<feature type="domain" description="Major facilitator superfamily (MFS) profile" evidence="7">
    <location>
        <begin position="10"/>
        <end position="419"/>
    </location>
</feature>
<feature type="transmembrane region" description="Helical" evidence="6">
    <location>
        <begin position="382"/>
        <end position="410"/>
    </location>
</feature>
<dbReference type="SUPFAM" id="SSF103473">
    <property type="entry name" value="MFS general substrate transporter"/>
    <property type="match status" value="1"/>
</dbReference>
<dbReference type="InterPro" id="IPR011701">
    <property type="entry name" value="MFS"/>
</dbReference>
<accession>A0ABP7C791</accession>
<evidence type="ECO:0000256" key="6">
    <source>
        <dbReference type="SAM" id="Phobius"/>
    </source>
</evidence>
<feature type="transmembrane region" description="Helical" evidence="6">
    <location>
        <begin position="309"/>
        <end position="327"/>
    </location>
</feature>
<dbReference type="PANTHER" id="PTHR23526">
    <property type="entry name" value="INTEGRAL MEMBRANE TRANSPORT PROTEIN-RELATED"/>
    <property type="match status" value="1"/>
</dbReference>
<feature type="transmembrane region" description="Helical" evidence="6">
    <location>
        <begin position="248"/>
        <end position="269"/>
    </location>
</feature>
<feature type="transmembrane region" description="Helical" evidence="6">
    <location>
        <begin position="101"/>
        <end position="124"/>
    </location>
</feature>
<proteinExistence type="predicted"/>
<reference evidence="9" key="1">
    <citation type="journal article" date="2019" name="Int. J. Syst. Evol. Microbiol.">
        <title>The Global Catalogue of Microorganisms (GCM) 10K type strain sequencing project: providing services to taxonomists for standard genome sequencing and annotation.</title>
        <authorList>
            <consortium name="The Broad Institute Genomics Platform"/>
            <consortium name="The Broad Institute Genome Sequencing Center for Infectious Disease"/>
            <person name="Wu L."/>
            <person name="Ma J."/>
        </authorList>
    </citation>
    <scope>NUCLEOTIDE SEQUENCE [LARGE SCALE GENOMIC DNA]</scope>
    <source>
        <strain evidence="9">JCM 30742</strain>
    </source>
</reference>
<feature type="transmembrane region" description="Helical" evidence="6">
    <location>
        <begin position="77"/>
        <end position="95"/>
    </location>
</feature>